<keyword evidence="2" id="KW-1185">Reference proteome</keyword>
<evidence type="ECO:0000313" key="1">
    <source>
        <dbReference type="EMBL" id="MFD0887475.1"/>
    </source>
</evidence>
<name>A0ABW3DUF5_9ACTN</name>
<reference evidence="2" key="1">
    <citation type="journal article" date="2019" name="Int. J. Syst. Evol. Microbiol.">
        <title>The Global Catalogue of Microorganisms (GCM) 10K type strain sequencing project: providing services to taxonomists for standard genome sequencing and annotation.</title>
        <authorList>
            <consortium name="The Broad Institute Genomics Platform"/>
            <consortium name="The Broad Institute Genome Sequencing Center for Infectious Disease"/>
            <person name="Wu L."/>
            <person name="Ma J."/>
        </authorList>
    </citation>
    <scope>NUCLEOTIDE SEQUENCE [LARGE SCALE GENOMIC DNA]</scope>
    <source>
        <strain evidence="2">CCUG 62974</strain>
    </source>
</reference>
<accession>A0ABW3DUF5</accession>
<gene>
    <name evidence="1" type="ORF">ACFQ08_23265</name>
</gene>
<proteinExistence type="predicted"/>
<evidence type="ECO:0000313" key="2">
    <source>
        <dbReference type="Proteomes" id="UP001597024"/>
    </source>
</evidence>
<comment type="caution">
    <text evidence="1">The sequence shown here is derived from an EMBL/GenBank/DDBJ whole genome shotgun (WGS) entry which is preliminary data.</text>
</comment>
<organism evidence="1 2">
    <name type="scientific">Streptosporangium algeriense</name>
    <dbReference type="NCBI Taxonomy" id="1682748"/>
    <lineage>
        <taxon>Bacteria</taxon>
        <taxon>Bacillati</taxon>
        <taxon>Actinomycetota</taxon>
        <taxon>Actinomycetes</taxon>
        <taxon>Streptosporangiales</taxon>
        <taxon>Streptosporangiaceae</taxon>
        <taxon>Streptosporangium</taxon>
    </lineage>
</organism>
<dbReference type="EMBL" id="JBHTHX010000946">
    <property type="protein sequence ID" value="MFD0887475.1"/>
    <property type="molecule type" value="Genomic_DNA"/>
</dbReference>
<dbReference type="Proteomes" id="UP001597024">
    <property type="component" value="Unassembled WGS sequence"/>
</dbReference>
<protein>
    <submittedName>
        <fullName evidence="1">Uncharacterized protein</fullName>
    </submittedName>
</protein>
<sequence>MKRLTLLVLVFVVGGVAAFGFLGGGAFLADRLISLWMPDSIFPRCTDDEERFASVLGRLGVLDARPVGAEPYGRRGEGCDGDSRIMYAERSYRLSTSRAGVLSFYREAAAKDGWKPAPVPERWEATTEICLTKVIDGRNVYLSFWYYGGPEGKKYGDYFLKAGSEPGGGNVC</sequence>